<dbReference type="GO" id="GO:0005829">
    <property type="term" value="C:cytosol"/>
    <property type="evidence" value="ECO:0007669"/>
    <property type="project" value="TreeGrafter"/>
</dbReference>
<sequence length="507" mass="54808">MLRIILFSLSLAAATGLSTMPTSSRDLNASSRGGGRSVEFFDQINKASIIMLDEGGLVPHPMAARIADGIEQVIAKENASGAARSADYLDFEPKLIAAVGQDASRLHMGRSRQDIGATIARMSLRDGLLREYQALVASREKLLTIADQNKQTIIPAYTHGVQAQPTTFAHYLLAWEAAVVRNCERLQQAYQRINTSPLGAAALGTSSFPIDRKRLAGLLGFDGLVENSYDANHVASADSSLEVASALQISAIQLGQFAQDLHAQYAAPSPWLMLSEGKLTGVSSIMPQKRNPAALEQLRTQSSIMVGEMQTVFLLSHNNRTGMFDSRSYDPVPSERPSQVFELFQQVLDGLVVDKDRALAEVNADYSATSGIADALLRTADVPFRIGHHYASTLTNYGRSQGLKLNEIPYAEAARIYKAETKQDFPLDEAEFRETISAEHMVSVSKGIGGPQLAEVTRMLADGHTKMKSDLDWLKSRKDRLVAAEASLNTSVAALAAGASTNGSANR</sequence>
<protein>
    <recommendedName>
        <fullName evidence="3">argininosuccinate lyase</fullName>
        <ecNumber evidence="3">4.3.2.1</ecNumber>
    </recommendedName>
</protein>
<keyword evidence="4" id="KW-0028">Amino-acid biosynthesis</keyword>
<keyword evidence="5 8" id="KW-0456">Lyase</keyword>
<dbReference type="PRINTS" id="PR00149">
    <property type="entry name" value="FUMRATELYASE"/>
</dbReference>
<reference evidence="8 9" key="1">
    <citation type="submission" date="2016-10" db="EMBL/GenBank/DDBJ databases">
        <authorList>
            <person name="de Groot N.N."/>
        </authorList>
    </citation>
    <scope>NUCLEOTIDE SEQUENCE [LARGE SCALE GENOMIC DNA]</scope>
    <source>
        <strain evidence="8 9">GAS522</strain>
    </source>
</reference>
<dbReference type="GO" id="GO:0042450">
    <property type="term" value="P:L-arginine biosynthetic process via ornithine"/>
    <property type="evidence" value="ECO:0007669"/>
    <property type="project" value="InterPro"/>
</dbReference>
<dbReference type="RefSeq" id="WP_171945027.1">
    <property type="nucleotide sequence ID" value="NZ_FNTI01000001.1"/>
</dbReference>
<dbReference type="Gene3D" id="1.10.275.10">
    <property type="entry name" value="Fumarase/aspartase (N-terminal domain)"/>
    <property type="match status" value="1"/>
</dbReference>
<dbReference type="GO" id="GO:0004056">
    <property type="term" value="F:argininosuccinate lyase activity"/>
    <property type="evidence" value="ECO:0007669"/>
    <property type="project" value="UniProtKB-EC"/>
</dbReference>
<dbReference type="UniPathway" id="UPA00068">
    <property type="reaction ID" value="UER00114"/>
</dbReference>
<dbReference type="PRINTS" id="PR00145">
    <property type="entry name" value="ARGSUCLYASE"/>
</dbReference>
<evidence type="ECO:0000256" key="3">
    <source>
        <dbReference type="ARBA" id="ARBA00012338"/>
    </source>
</evidence>
<evidence type="ECO:0000256" key="4">
    <source>
        <dbReference type="ARBA" id="ARBA00022571"/>
    </source>
</evidence>
<dbReference type="EC" id="4.3.2.1" evidence="3"/>
<dbReference type="PANTHER" id="PTHR43814">
    <property type="entry name" value="ARGININOSUCCINATE LYASE"/>
    <property type="match status" value="1"/>
</dbReference>
<evidence type="ECO:0000313" key="8">
    <source>
        <dbReference type="EMBL" id="SEE48953.1"/>
    </source>
</evidence>
<dbReference type="Gene3D" id="1.20.200.10">
    <property type="entry name" value="Fumarase/aspartase (Central domain)"/>
    <property type="match status" value="1"/>
</dbReference>
<dbReference type="InterPro" id="IPR009049">
    <property type="entry name" value="Argininosuccinate_lyase"/>
</dbReference>
<name>A0A1M7J9X4_9BRAD</name>
<keyword evidence="4" id="KW-0055">Arginine biosynthesis</keyword>
<dbReference type="EMBL" id="FNTI01000001">
    <property type="protein sequence ID" value="SEE48953.1"/>
    <property type="molecule type" value="Genomic_DNA"/>
</dbReference>
<evidence type="ECO:0000256" key="1">
    <source>
        <dbReference type="ARBA" id="ARBA00000985"/>
    </source>
</evidence>
<evidence type="ECO:0000259" key="7">
    <source>
        <dbReference type="Pfam" id="PF14698"/>
    </source>
</evidence>
<evidence type="ECO:0000313" key="9">
    <source>
        <dbReference type="Proteomes" id="UP000183208"/>
    </source>
</evidence>
<dbReference type="Proteomes" id="UP000183208">
    <property type="component" value="Unassembled WGS sequence"/>
</dbReference>
<dbReference type="InterPro" id="IPR029419">
    <property type="entry name" value="Arg_succ_lyase_C"/>
</dbReference>
<dbReference type="AlphaFoldDB" id="A0A1M7J9X4"/>
<comment type="pathway">
    <text evidence="2">Amino-acid biosynthesis; L-arginine biosynthesis; L-arginine from L-ornithine and carbamoyl phosphate: step 3/3.</text>
</comment>
<proteinExistence type="predicted"/>
<dbReference type="PANTHER" id="PTHR43814:SF1">
    <property type="entry name" value="ARGININOSUCCINATE LYASE"/>
    <property type="match status" value="1"/>
</dbReference>
<dbReference type="Pfam" id="PF00206">
    <property type="entry name" value="Lyase_1"/>
    <property type="match status" value="1"/>
</dbReference>
<dbReference type="InterPro" id="IPR024083">
    <property type="entry name" value="Fumarase/histidase_N"/>
</dbReference>
<comment type="catalytic activity">
    <reaction evidence="1">
        <text>2-(N(omega)-L-arginino)succinate = fumarate + L-arginine</text>
        <dbReference type="Rhea" id="RHEA:24020"/>
        <dbReference type="ChEBI" id="CHEBI:29806"/>
        <dbReference type="ChEBI" id="CHEBI:32682"/>
        <dbReference type="ChEBI" id="CHEBI:57472"/>
        <dbReference type="EC" id="4.3.2.1"/>
    </reaction>
</comment>
<evidence type="ECO:0000256" key="5">
    <source>
        <dbReference type="ARBA" id="ARBA00023239"/>
    </source>
</evidence>
<evidence type="ECO:0000259" key="6">
    <source>
        <dbReference type="Pfam" id="PF00206"/>
    </source>
</evidence>
<gene>
    <name evidence="8" type="ORF">SAMN05444171_7706</name>
</gene>
<dbReference type="Gene3D" id="1.10.40.30">
    <property type="entry name" value="Fumarase/aspartase (C-terminal domain)"/>
    <property type="match status" value="1"/>
</dbReference>
<feature type="domain" description="Fumarate lyase N-terminal" evidence="6">
    <location>
        <begin position="101"/>
        <end position="304"/>
    </location>
</feature>
<accession>A0A1M7J9X4</accession>
<dbReference type="InterPro" id="IPR022761">
    <property type="entry name" value="Fumarate_lyase_N"/>
</dbReference>
<dbReference type="CDD" id="cd01359">
    <property type="entry name" value="Argininosuccinate_lyase"/>
    <property type="match status" value="1"/>
</dbReference>
<organism evidence="8 9">
    <name type="scientific">Bradyrhizobium lablabi</name>
    <dbReference type="NCBI Taxonomy" id="722472"/>
    <lineage>
        <taxon>Bacteria</taxon>
        <taxon>Pseudomonadati</taxon>
        <taxon>Pseudomonadota</taxon>
        <taxon>Alphaproteobacteria</taxon>
        <taxon>Hyphomicrobiales</taxon>
        <taxon>Nitrobacteraceae</taxon>
        <taxon>Bradyrhizobium</taxon>
    </lineage>
</organism>
<dbReference type="Pfam" id="PF14698">
    <property type="entry name" value="ASL_C2"/>
    <property type="match status" value="1"/>
</dbReference>
<dbReference type="InterPro" id="IPR008948">
    <property type="entry name" value="L-Aspartase-like"/>
</dbReference>
<dbReference type="InterPro" id="IPR000362">
    <property type="entry name" value="Fumarate_lyase_fam"/>
</dbReference>
<dbReference type="SUPFAM" id="SSF48557">
    <property type="entry name" value="L-aspartase-like"/>
    <property type="match status" value="1"/>
</dbReference>
<feature type="domain" description="Argininosuccinate lyase C-terminal" evidence="7">
    <location>
        <begin position="369"/>
        <end position="442"/>
    </location>
</feature>
<evidence type="ECO:0000256" key="2">
    <source>
        <dbReference type="ARBA" id="ARBA00004941"/>
    </source>
</evidence>